<feature type="region of interest" description="Disordered" evidence="1">
    <location>
        <begin position="15"/>
        <end position="40"/>
    </location>
</feature>
<gene>
    <name evidence="2" type="ORF">AB675_6962</name>
</gene>
<organism evidence="2 3">
    <name type="scientific">Cyphellophora attinorum</name>
    <dbReference type="NCBI Taxonomy" id="1664694"/>
    <lineage>
        <taxon>Eukaryota</taxon>
        <taxon>Fungi</taxon>
        <taxon>Dikarya</taxon>
        <taxon>Ascomycota</taxon>
        <taxon>Pezizomycotina</taxon>
        <taxon>Eurotiomycetes</taxon>
        <taxon>Chaetothyriomycetidae</taxon>
        <taxon>Chaetothyriales</taxon>
        <taxon>Cyphellophoraceae</taxon>
        <taxon>Cyphellophora</taxon>
    </lineage>
</organism>
<evidence type="ECO:0000313" key="2">
    <source>
        <dbReference type="EMBL" id="KPI43327.1"/>
    </source>
</evidence>
<accession>A0A0N1HUW4</accession>
<sequence length="452" mass="50079">MATLNRYQDDRLLVGAPSTQRAASLPIQSTHPSRPASGPSHIRLQIVEIISSDDEDVPYPPTKTPSTRKPPKTTRVTGRRPHLRYRSNNDPAIPDNTGTPGRVQFPADFPGTLTPLFLDFFRAQNSNIVPRAIYFMQVPWIFKLHNGRRKADCTDANYFVRDPTTGLIDEERPVAEMRVMTLPWMHKQHGGKNAQRCIMVRDGRLEKGKWVVLARCRGWRNDFRVWRGAKDDEFEQASVVKKGVVAGEAVKGSGSRTVRKGKAGSRWELASYRKLQLKSAKERAREVVELDDSDGGGDATEQVPYLSPALPSTEIAQDDLPRAPKWDESAPLPSVAVHEPEAYAEDSDDDDGIIDLSQQVVFHFNGPSFRTRTLFSCGNFHSFFGNASAAGLITAYERYPVLKCVVAGSDGAIGQPWIVADEVDFTELVRTVMSANDIAGVGDDGITIHVGR</sequence>
<dbReference type="AlphaFoldDB" id="A0A0N1HUW4"/>
<dbReference type="GeneID" id="28739171"/>
<feature type="region of interest" description="Disordered" evidence="1">
    <location>
        <begin position="289"/>
        <end position="310"/>
    </location>
</feature>
<keyword evidence="3" id="KW-1185">Reference proteome</keyword>
<reference evidence="2 3" key="1">
    <citation type="submission" date="2015-06" db="EMBL/GenBank/DDBJ databases">
        <title>Draft genome of the ant-associated black yeast Phialophora attae CBS 131958.</title>
        <authorList>
            <person name="Moreno L.F."/>
            <person name="Stielow B.J."/>
            <person name="de Hoog S."/>
            <person name="Vicente V.A."/>
            <person name="Weiss V.A."/>
            <person name="de Vries M."/>
            <person name="Cruz L.M."/>
            <person name="Souza E.M."/>
        </authorList>
    </citation>
    <scope>NUCLEOTIDE SEQUENCE [LARGE SCALE GENOMIC DNA]</scope>
    <source>
        <strain evidence="2 3">CBS 131958</strain>
    </source>
</reference>
<feature type="region of interest" description="Disordered" evidence="1">
    <location>
        <begin position="53"/>
        <end position="101"/>
    </location>
</feature>
<dbReference type="RefSeq" id="XP_018003290.1">
    <property type="nucleotide sequence ID" value="XM_018147292.1"/>
</dbReference>
<dbReference type="Proteomes" id="UP000038010">
    <property type="component" value="Unassembled WGS sequence"/>
</dbReference>
<protein>
    <submittedName>
        <fullName evidence="2">Uncharacterized protein</fullName>
    </submittedName>
</protein>
<proteinExistence type="predicted"/>
<evidence type="ECO:0000313" key="3">
    <source>
        <dbReference type="Proteomes" id="UP000038010"/>
    </source>
</evidence>
<evidence type="ECO:0000256" key="1">
    <source>
        <dbReference type="SAM" id="MobiDB-lite"/>
    </source>
</evidence>
<name>A0A0N1HUW4_9EURO</name>
<feature type="compositionally biased region" description="Basic residues" evidence="1">
    <location>
        <begin position="69"/>
        <end position="85"/>
    </location>
</feature>
<comment type="caution">
    <text evidence="2">The sequence shown here is derived from an EMBL/GenBank/DDBJ whole genome shotgun (WGS) entry which is preliminary data.</text>
</comment>
<dbReference type="VEuPathDB" id="FungiDB:AB675_6962"/>
<dbReference type="EMBL" id="LFJN01000005">
    <property type="protein sequence ID" value="KPI43327.1"/>
    <property type="molecule type" value="Genomic_DNA"/>
</dbReference>
<feature type="compositionally biased region" description="Polar residues" evidence="1">
    <location>
        <begin position="17"/>
        <end position="32"/>
    </location>
</feature>